<dbReference type="CDD" id="cd17536">
    <property type="entry name" value="REC_YesN-like"/>
    <property type="match status" value="1"/>
</dbReference>
<feature type="domain" description="Response regulatory" evidence="7">
    <location>
        <begin position="2"/>
        <end position="119"/>
    </location>
</feature>
<dbReference type="GO" id="GO:0000160">
    <property type="term" value="P:phosphorelay signal transduction system"/>
    <property type="evidence" value="ECO:0007669"/>
    <property type="project" value="InterPro"/>
</dbReference>
<organism evidence="8 9">
    <name type="scientific">Thermaerobacillus caldiproteolyticus</name>
    <dbReference type="NCBI Taxonomy" id="247480"/>
    <lineage>
        <taxon>Bacteria</taxon>
        <taxon>Bacillati</taxon>
        <taxon>Bacillota</taxon>
        <taxon>Bacilli</taxon>
        <taxon>Bacillales</taxon>
        <taxon>Anoxybacillaceae</taxon>
        <taxon>Thermaerobacillus</taxon>
    </lineage>
</organism>
<dbReference type="InterPro" id="IPR011006">
    <property type="entry name" value="CheY-like_superfamily"/>
</dbReference>
<dbReference type="PANTHER" id="PTHR43280">
    <property type="entry name" value="ARAC-FAMILY TRANSCRIPTIONAL REGULATOR"/>
    <property type="match status" value="1"/>
</dbReference>
<gene>
    <name evidence="8" type="ORF">HNR31_001299</name>
</gene>
<keyword evidence="2" id="KW-0238">DNA-binding</keyword>
<feature type="coiled-coil region" evidence="5">
    <location>
        <begin position="112"/>
        <end position="148"/>
    </location>
</feature>
<dbReference type="PROSITE" id="PS50110">
    <property type="entry name" value="RESPONSE_REGULATORY"/>
    <property type="match status" value="1"/>
</dbReference>
<evidence type="ECO:0000259" key="6">
    <source>
        <dbReference type="PROSITE" id="PS01124"/>
    </source>
</evidence>
<dbReference type="Pfam" id="PF12833">
    <property type="entry name" value="HTH_18"/>
    <property type="match status" value="1"/>
</dbReference>
<evidence type="ECO:0000256" key="3">
    <source>
        <dbReference type="ARBA" id="ARBA00023163"/>
    </source>
</evidence>
<evidence type="ECO:0000313" key="9">
    <source>
        <dbReference type="Proteomes" id="UP000523087"/>
    </source>
</evidence>
<proteinExistence type="predicted"/>
<evidence type="ECO:0000259" key="7">
    <source>
        <dbReference type="PROSITE" id="PS50110"/>
    </source>
</evidence>
<dbReference type="InterPro" id="IPR018060">
    <property type="entry name" value="HTH_AraC"/>
</dbReference>
<feature type="modified residue" description="4-aspartylphosphate" evidence="4">
    <location>
        <position position="54"/>
    </location>
</feature>
<dbReference type="RefSeq" id="WP_181555431.1">
    <property type="nucleotide sequence ID" value="NZ_JACDUT010000003.1"/>
</dbReference>
<dbReference type="InterPro" id="IPR020449">
    <property type="entry name" value="Tscrpt_reg_AraC-type_HTH"/>
</dbReference>
<dbReference type="Pfam" id="PF00072">
    <property type="entry name" value="Response_reg"/>
    <property type="match status" value="1"/>
</dbReference>
<keyword evidence="1" id="KW-0805">Transcription regulation</keyword>
<evidence type="ECO:0000256" key="5">
    <source>
        <dbReference type="SAM" id="Coils"/>
    </source>
</evidence>
<dbReference type="SMART" id="SM00448">
    <property type="entry name" value="REC"/>
    <property type="match status" value="1"/>
</dbReference>
<dbReference type="Gene3D" id="1.10.10.60">
    <property type="entry name" value="Homeodomain-like"/>
    <property type="match status" value="2"/>
</dbReference>
<keyword evidence="9" id="KW-1185">Reference proteome</keyword>
<dbReference type="Pfam" id="PF17853">
    <property type="entry name" value="GGDEF_2"/>
    <property type="match status" value="1"/>
</dbReference>
<evidence type="ECO:0000256" key="1">
    <source>
        <dbReference type="ARBA" id="ARBA00023015"/>
    </source>
</evidence>
<evidence type="ECO:0000313" key="8">
    <source>
        <dbReference type="EMBL" id="MBA2874529.1"/>
    </source>
</evidence>
<keyword evidence="3" id="KW-0804">Transcription</keyword>
<dbReference type="GO" id="GO:0043565">
    <property type="term" value="F:sequence-specific DNA binding"/>
    <property type="evidence" value="ECO:0007669"/>
    <property type="project" value="InterPro"/>
</dbReference>
<reference evidence="8 9" key="1">
    <citation type="submission" date="2020-07" db="EMBL/GenBank/DDBJ databases">
        <title>Genomic Encyclopedia of Type Strains, Phase IV (KMG-IV): sequencing the most valuable type-strain genomes for metagenomic binning, comparative biology and taxonomic classification.</title>
        <authorList>
            <person name="Goeker M."/>
        </authorList>
    </citation>
    <scope>NUCLEOTIDE SEQUENCE [LARGE SCALE GENOMIC DNA]</scope>
    <source>
        <strain evidence="8 9">DSM 15730</strain>
    </source>
</reference>
<keyword evidence="4" id="KW-0597">Phosphoprotein</keyword>
<accession>A0A7V9Z5P5</accession>
<sequence length="520" mass="60591">MKIAVVDDEALERKALKKMIREHLPQADVVAEAANGRAAVEVANEYKPDVMLMDIKMPGMDGLEAVRLIRKQHPNIKFIIVSAFDAFEYAKQAMQQGVKEYLLKPSRKEEVIGALQRVYAEMMEERKKEQENRQLQERVQRLQKLVEKEWLSVLMLEEVSPTELEQWRKLLPFSIEAGVFIVIKFPPHEPKEVGREWLDNVIATRMKIDYVIGKMIDDQVPVLLFSKTNNDVNELKVRAQKLAHLLVQLFQQEHKGRELYIGIGTPAFNMDHLRHSYYEALSALQYYAAHQKAKSGFLPKQAALVPVAFDKTEKEKQLFDTVRQGDMAQALQQFQLYMDDIIVAKKNQYEAVTKSLEETFILLERMLSDLGILYERANTFHQCSTIHELKRMATEQLRQMVHHVQAWRHQQANGKLGKAKEYIAAYYDRPLTLEEVAEHVGLSPYYFSKLFKDRFGMTFIDYLTEVRIERAKEEMRDPKKSLKEVCFLVGYNDPNYFSRVFKKQTGLSPTEYRKTLHIAL</sequence>
<feature type="domain" description="HTH araC/xylS-type" evidence="6">
    <location>
        <begin position="417"/>
        <end position="515"/>
    </location>
</feature>
<dbReference type="SMART" id="SM00342">
    <property type="entry name" value="HTH_ARAC"/>
    <property type="match status" value="1"/>
</dbReference>
<dbReference type="SUPFAM" id="SSF52172">
    <property type="entry name" value="CheY-like"/>
    <property type="match status" value="1"/>
</dbReference>
<keyword evidence="5" id="KW-0175">Coiled coil</keyword>
<dbReference type="PROSITE" id="PS01124">
    <property type="entry name" value="HTH_ARAC_FAMILY_2"/>
    <property type="match status" value="1"/>
</dbReference>
<dbReference type="Gene3D" id="3.40.50.2300">
    <property type="match status" value="1"/>
</dbReference>
<dbReference type="InterPro" id="IPR001789">
    <property type="entry name" value="Sig_transdc_resp-reg_receiver"/>
</dbReference>
<dbReference type="Proteomes" id="UP000523087">
    <property type="component" value="Unassembled WGS sequence"/>
</dbReference>
<evidence type="ECO:0000256" key="4">
    <source>
        <dbReference type="PROSITE-ProRule" id="PRU00169"/>
    </source>
</evidence>
<dbReference type="GO" id="GO:0003700">
    <property type="term" value="F:DNA-binding transcription factor activity"/>
    <property type="evidence" value="ECO:0007669"/>
    <property type="project" value="InterPro"/>
</dbReference>
<dbReference type="EMBL" id="JACDUT010000003">
    <property type="protein sequence ID" value="MBA2874529.1"/>
    <property type="molecule type" value="Genomic_DNA"/>
</dbReference>
<protein>
    <submittedName>
        <fullName evidence="8">Two-component system response regulator YesN</fullName>
    </submittedName>
</protein>
<name>A0A7V9Z5P5_9BACL</name>
<dbReference type="PANTHER" id="PTHR43280:SF28">
    <property type="entry name" value="HTH-TYPE TRANSCRIPTIONAL ACTIVATOR RHAS"/>
    <property type="match status" value="1"/>
</dbReference>
<dbReference type="InterPro" id="IPR018062">
    <property type="entry name" value="HTH_AraC-typ_CS"/>
</dbReference>
<comment type="caution">
    <text evidence="8">The sequence shown here is derived from an EMBL/GenBank/DDBJ whole genome shotgun (WGS) entry which is preliminary data.</text>
</comment>
<evidence type="ECO:0000256" key="2">
    <source>
        <dbReference type="ARBA" id="ARBA00023125"/>
    </source>
</evidence>
<dbReference type="SUPFAM" id="SSF46689">
    <property type="entry name" value="Homeodomain-like"/>
    <property type="match status" value="2"/>
</dbReference>
<dbReference type="PRINTS" id="PR00032">
    <property type="entry name" value="HTHARAC"/>
</dbReference>
<dbReference type="PROSITE" id="PS00041">
    <property type="entry name" value="HTH_ARAC_FAMILY_1"/>
    <property type="match status" value="1"/>
</dbReference>
<dbReference type="InterPro" id="IPR009057">
    <property type="entry name" value="Homeodomain-like_sf"/>
</dbReference>
<dbReference type="AlphaFoldDB" id="A0A7V9Z5P5"/>
<dbReference type="InterPro" id="IPR041522">
    <property type="entry name" value="CdaR_GGDEF"/>
</dbReference>